<dbReference type="EMBL" id="AGJK01000005">
    <property type="protein sequence ID" value="EHP94698.1"/>
    <property type="molecule type" value="Genomic_DNA"/>
</dbReference>
<dbReference type="InterPro" id="IPR018247">
    <property type="entry name" value="EF_Hand_1_Ca_BS"/>
</dbReference>
<dbReference type="Gene3D" id="1.10.238.10">
    <property type="entry name" value="EF-hand"/>
    <property type="match status" value="1"/>
</dbReference>
<feature type="signal peptide" evidence="1">
    <location>
        <begin position="1"/>
        <end position="20"/>
    </location>
</feature>
<dbReference type="PROSITE" id="PS50222">
    <property type="entry name" value="EF_HAND_2"/>
    <property type="match status" value="2"/>
</dbReference>
<name>H1KCM5_METEX</name>
<dbReference type="InterPro" id="IPR002048">
    <property type="entry name" value="EF_hand_dom"/>
</dbReference>
<dbReference type="AlphaFoldDB" id="H1KCM5"/>
<proteinExistence type="predicted"/>
<dbReference type="SUPFAM" id="SSF47473">
    <property type="entry name" value="EF-hand"/>
    <property type="match status" value="1"/>
</dbReference>
<evidence type="ECO:0000313" key="4">
    <source>
        <dbReference type="Proteomes" id="UP000004382"/>
    </source>
</evidence>
<dbReference type="Pfam" id="PF13202">
    <property type="entry name" value="EF-hand_5"/>
    <property type="match status" value="1"/>
</dbReference>
<evidence type="ECO:0000259" key="2">
    <source>
        <dbReference type="PROSITE" id="PS50222"/>
    </source>
</evidence>
<evidence type="ECO:0000256" key="1">
    <source>
        <dbReference type="SAM" id="SignalP"/>
    </source>
</evidence>
<dbReference type="GO" id="GO:0005509">
    <property type="term" value="F:calcium ion binding"/>
    <property type="evidence" value="ECO:0007669"/>
    <property type="project" value="InterPro"/>
</dbReference>
<sequence precursor="true">MRLVLLGSLLAFVLPSVAQALPEPQPVTTMASAIYAAADRDGDGSVTLVELVDALAALDARTASDFERDWATMLRVAGIEAKADRVDYPVAVRGALALCGRADANGDESITGEEMRALAVTLPEADRDAALELMATADEDGDGSVDASELAAVRSDLENYLAAQAGDPDQVPRDSIVLKS</sequence>
<organism evidence="3 4">
    <name type="scientific">Methylorubrum extorquens DSM 13060</name>
    <dbReference type="NCBI Taxonomy" id="882800"/>
    <lineage>
        <taxon>Bacteria</taxon>
        <taxon>Pseudomonadati</taxon>
        <taxon>Pseudomonadota</taxon>
        <taxon>Alphaproteobacteria</taxon>
        <taxon>Hyphomicrobiales</taxon>
        <taxon>Methylobacteriaceae</taxon>
        <taxon>Methylorubrum</taxon>
    </lineage>
</organism>
<evidence type="ECO:0000313" key="3">
    <source>
        <dbReference type="EMBL" id="EHP94698.1"/>
    </source>
</evidence>
<dbReference type="SMART" id="SM00054">
    <property type="entry name" value="EFh"/>
    <property type="match status" value="3"/>
</dbReference>
<keyword evidence="1" id="KW-0732">Signal</keyword>
<feature type="domain" description="EF-hand" evidence="2">
    <location>
        <begin position="26"/>
        <end position="61"/>
    </location>
</feature>
<dbReference type="RefSeq" id="WP_003596574.1">
    <property type="nucleotide sequence ID" value="NZ_AGJK01000005.1"/>
</dbReference>
<dbReference type="PROSITE" id="PS00018">
    <property type="entry name" value="EF_HAND_1"/>
    <property type="match status" value="2"/>
</dbReference>
<feature type="domain" description="EF-hand" evidence="2">
    <location>
        <begin position="125"/>
        <end position="160"/>
    </location>
</feature>
<protein>
    <recommendedName>
        <fullName evidence="2">EF-hand domain-containing protein</fullName>
    </recommendedName>
</protein>
<gene>
    <name evidence="3" type="ORF">MetexDRAFT_0387</name>
</gene>
<dbReference type="Proteomes" id="UP000004382">
    <property type="component" value="Unassembled WGS sequence"/>
</dbReference>
<accession>H1KCM5</accession>
<reference evidence="3 4" key="1">
    <citation type="submission" date="2011-09" db="EMBL/GenBank/DDBJ databases">
        <title>The draft genome of Methylobacterium extorquens DSM 13060.</title>
        <authorList>
            <consortium name="US DOE Joint Genome Institute (JGI-PGF)"/>
            <person name="Lucas S."/>
            <person name="Han J."/>
            <person name="Lapidus A."/>
            <person name="Cheng J.-F."/>
            <person name="Goodwin L."/>
            <person name="Pitluck S."/>
            <person name="Peters L."/>
            <person name="Land M.L."/>
            <person name="Hauser L."/>
            <person name="Koskimaki J."/>
            <person name="Halonen O."/>
            <person name="Pirttila A."/>
            <person name="Frank C."/>
            <person name="Woyke T.J."/>
        </authorList>
    </citation>
    <scope>NUCLEOTIDE SEQUENCE [LARGE SCALE GENOMIC DNA]</scope>
    <source>
        <strain evidence="3 4">DSM 13060</strain>
    </source>
</reference>
<dbReference type="PATRIC" id="fig|882800.3.peg.365"/>
<comment type="caution">
    <text evidence="3">The sequence shown here is derived from an EMBL/GenBank/DDBJ whole genome shotgun (WGS) entry which is preliminary data.</text>
</comment>
<dbReference type="InterPro" id="IPR011992">
    <property type="entry name" value="EF-hand-dom_pair"/>
</dbReference>
<feature type="chain" id="PRO_5003550936" description="EF-hand domain-containing protein" evidence="1">
    <location>
        <begin position="21"/>
        <end position="180"/>
    </location>
</feature>